<evidence type="ECO:0000256" key="3">
    <source>
        <dbReference type="ARBA" id="ARBA00012483"/>
    </source>
</evidence>
<dbReference type="InterPro" id="IPR011989">
    <property type="entry name" value="ARM-like"/>
</dbReference>
<evidence type="ECO:0000256" key="2">
    <source>
        <dbReference type="ARBA" id="ARBA00004906"/>
    </source>
</evidence>
<dbReference type="EC" id="2.3.2.27" evidence="3"/>
<dbReference type="OrthoDB" id="10064100at2759"/>
<keyword evidence="5" id="KW-0677">Repeat</keyword>
<feature type="domain" description="U-box" evidence="6">
    <location>
        <begin position="209"/>
        <end position="287"/>
    </location>
</feature>
<dbReference type="Proteomes" id="UP000626092">
    <property type="component" value="Unassembled WGS sequence"/>
</dbReference>
<dbReference type="InterPro" id="IPR003613">
    <property type="entry name" value="Ubox_domain"/>
</dbReference>
<dbReference type="PANTHER" id="PTHR45958">
    <property type="entry name" value="RING-TYPE E3 UBIQUITIN TRANSFERASE"/>
    <property type="match status" value="1"/>
</dbReference>
<evidence type="ECO:0000256" key="1">
    <source>
        <dbReference type="ARBA" id="ARBA00000900"/>
    </source>
</evidence>
<dbReference type="SUPFAM" id="SSF57850">
    <property type="entry name" value="RING/U-box"/>
    <property type="match status" value="1"/>
</dbReference>
<evidence type="ECO:0000313" key="7">
    <source>
        <dbReference type="EMBL" id="KAF7131666.1"/>
    </source>
</evidence>
<accession>A0A834GCS0</accession>
<keyword evidence="8" id="KW-1185">Reference proteome</keyword>
<dbReference type="GO" id="GO:0061630">
    <property type="term" value="F:ubiquitin protein ligase activity"/>
    <property type="evidence" value="ECO:0007669"/>
    <property type="project" value="UniProtKB-EC"/>
</dbReference>
<dbReference type="EMBL" id="WJXA01000009">
    <property type="protein sequence ID" value="KAF7131666.1"/>
    <property type="molecule type" value="Genomic_DNA"/>
</dbReference>
<dbReference type="CDD" id="cd16664">
    <property type="entry name" value="RING-Ubox_PUB"/>
    <property type="match status" value="1"/>
</dbReference>
<dbReference type="Pfam" id="PF00514">
    <property type="entry name" value="Arm"/>
    <property type="match status" value="1"/>
</dbReference>
<evidence type="ECO:0000313" key="8">
    <source>
        <dbReference type="Proteomes" id="UP000626092"/>
    </source>
</evidence>
<organism evidence="7 8">
    <name type="scientific">Rhododendron simsii</name>
    <name type="common">Sims's rhododendron</name>
    <dbReference type="NCBI Taxonomy" id="118357"/>
    <lineage>
        <taxon>Eukaryota</taxon>
        <taxon>Viridiplantae</taxon>
        <taxon>Streptophyta</taxon>
        <taxon>Embryophyta</taxon>
        <taxon>Tracheophyta</taxon>
        <taxon>Spermatophyta</taxon>
        <taxon>Magnoliopsida</taxon>
        <taxon>eudicotyledons</taxon>
        <taxon>Gunneridae</taxon>
        <taxon>Pentapetalae</taxon>
        <taxon>asterids</taxon>
        <taxon>Ericales</taxon>
        <taxon>Ericaceae</taxon>
        <taxon>Ericoideae</taxon>
        <taxon>Rhodoreae</taxon>
        <taxon>Rhododendron</taxon>
    </lineage>
</organism>
<dbReference type="Gene3D" id="3.30.40.10">
    <property type="entry name" value="Zinc/RING finger domain, C3HC4 (zinc finger)"/>
    <property type="match status" value="1"/>
</dbReference>
<dbReference type="InterPro" id="IPR045210">
    <property type="entry name" value="RING-Ubox_PUB"/>
</dbReference>
<dbReference type="SUPFAM" id="SSF48371">
    <property type="entry name" value="ARM repeat"/>
    <property type="match status" value="1"/>
</dbReference>
<name>A0A834GCS0_RHOSS</name>
<dbReference type="SMART" id="SM00185">
    <property type="entry name" value="ARM"/>
    <property type="match status" value="6"/>
</dbReference>
<evidence type="ECO:0000259" key="6">
    <source>
        <dbReference type="PROSITE" id="PS51698"/>
    </source>
</evidence>
<proteinExistence type="predicted"/>
<evidence type="ECO:0000256" key="5">
    <source>
        <dbReference type="ARBA" id="ARBA00022737"/>
    </source>
</evidence>
<protein>
    <recommendedName>
        <fullName evidence="3">RING-type E3 ubiquitin transferase</fullName>
        <ecNumber evidence="3">2.3.2.27</ecNumber>
    </recommendedName>
</protein>
<comment type="pathway">
    <text evidence="2">Protein modification; protein ubiquitination.</text>
</comment>
<dbReference type="InterPro" id="IPR000225">
    <property type="entry name" value="Armadillo"/>
</dbReference>
<dbReference type="UniPathway" id="UPA00143"/>
<evidence type="ECO:0000256" key="4">
    <source>
        <dbReference type="ARBA" id="ARBA00022679"/>
    </source>
</evidence>
<sequence>MVPISSVAVSLLETISEIIASVEEAENRNLVKIGSYFYRVSAVVMELQNSSTDAANILQSLSKTIDLAKELVSRCQKHAEVRSAIEQLEGVIKHIGEDLGSIPPSTYGNQESLENAVTSLSKEMKSVHIKVTQISQTQLPENELEPQTETDLYSISSEDYMESVQSSGIARLNQVEQFGSINRKGKWSQRHGSSGSSTSFPQVTQCMERQYETFFCPLTKSIMDDPVTIESGVTYERKAITEWYEKFESPSDVVCPQTGQKLVKRASSTNMAPKATIEEWKERNEMARIKVDRAALSRASSESMVFEALKDLQIICHKKHNNKLLIRSMDMLPLIGKFLEYEDRNVKCATLELLLLLAEDDDEGKEMLAMSVNMPIIIRMLSNNHQPVKHTSLLLLLELSRSQSLCEKIGSVTGGILILIAMKYRETSDAFASDKADEILRNLEGSPENIKRMADNGLMEPLLNHLIEGSEEIKMEMASYLGEISLGDDSQIQVAERASPSLIKMVQDGNSLTTKAAFKVLKKISSHHPNIKVLVEAGILEVMTEELFTRKIYNEQMNSKKEAAAILANVLESGLDLKSMQVNLCGHTIASDYIVYNIIYLLKKSTPDELNINLIRALLCLTKSQEVSATIVSVVKETEASYNLMELINNANEELGVSAVKLLIKLSPYIGHTLVERLCETRGQPESLIQSPTETTRITEKQAVSTNFLANLPHKSLTLNLALLNKNLVPAVLEIIIQMQRSGVRTSRYANYYFEGLVGILVRFTATLYNHQVLLLARNNNFTSLFTELLTKTSSDEVQMLSAIGLENLSTQSISLSKPPKVKKPNYIKWSFLPKCGSSVSSKHKSTPLCPVHRGACSSQDTFCLLDANAVERLLACLDHENVEVVRAALSAICTLLDDNVDVEKSVNILNGLNTIQFVLNAVREHKHEDLLQKSFWVIERFLMQGGERSVSDISQDGRLHAALVSAFHHGDGSTRQMAENILGYLNKMPNSSTNHAT</sequence>
<reference evidence="7" key="1">
    <citation type="submission" date="2019-11" db="EMBL/GenBank/DDBJ databases">
        <authorList>
            <person name="Liu Y."/>
            <person name="Hou J."/>
            <person name="Li T.-Q."/>
            <person name="Guan C.-H."/>
            <person name="Wu X."/>
            <person name="Wu H.-Z."/>
            <person name="Ling F."/>
            <person name="Zhang R."/>
            <person name="Shi X.-G."/>
            <person name="Ren J.-P."/>
            <person name="Chen E.-F."/>
            <person name="Sun J.-M."/>
        </authorList>
    </citation>
    <scope>NUCLEOTIDE SEQUENCE</scope>
    <source>
        <strain evidence="7">Adult_tree_wgs_1</strain>
        <tissue evidence="7">Leaves</tissue>
    </source>
</reference>
<dbReference type="InterPro" id="IPR016024">
    <property type="entry name" value="ARM-type_fold"/>
</dbReference>
<dbReference type="PROSITE" id="PS51698">
    <property type="entry name" value="U_BOX"/>
    <property type="match status" value="1"/>
</dbReference>
<dbReference type="PANTHER" id="PTHR45958:SF4">
    <property type="entry name" value="U-BOX DOMAIN-CONTAINING PROTEIN 42-RELATED"/>
    <property type="match status" value="1"/>
</dbReference>
<dbReference type="InterPro" id="IPR052608">
    <property type="entry name" value="U-box_domain_protein"/>
</dbReference>
<keyword evidence="4" id="KW-0808">Transferase</keyword>
<comment type="caution">
    <text evidence="7">The sequence shown here is derived from an EMBL/GenBank/DDBJ whole genome shotgun (WGS) entry which is preliminary data.</text>
</comment>
<comment type="catalytic activity">
    <reaction evidence="1">
        <text>S-ubiquitinyl-[E2 ubiquitin-conjugating enzyme]-L-cysteine + [acceptor protein]-L-lysine = [E2 ubiquitin-conjugating enzyme]-L-cysteine + N(6)-ubiquitinyl-[acceptor protein]-L-lysine.</text>
        <dbReference type="EC" id="2.3.2.27"/>
    </reaction>
</comment>
<dbReference type="Pfam" id="PF04564">
    <property type="entry name" value="U-box"/>
    <property type="match status" value="1"/>
</dbReference>
<dbReference type="GO" id="GO:0016567">
    <property type="term" value="P:protein ubiquitination"/>
    <property type="evidence" value="ECO:0007669"/>
    <property type="project" value="UniProtKB-UniPathway"/>
</dbReference>
<dbReference type="Gene3D" id="1.25.10.10">
    <property type="entry name" value="Leucine-rich Repeat Variant"/>
    <property type="match status" value="3"/>
</dbReference>
<dbReference type="AlphaFoldDB" id="A0A834GCS0"/>
<gene>
    <name evidence="7" type="ORF">RHSIM_Rhsim09G0119900</name>
</gene>
<dbReference type="InterPro" id="IPR013083">
    <property type="entry name" value="Znf_RING/FYVE/PHD"/>
</dbReference>
<dbReference type="SMART" id="SM00504">
    <property type="entry name" value="Ubox"/>
    <property type="match status" value="1"/>
</dbReference>